<keyword evidence="2" id="KW-1133">Transmembrane helix</keyword>
<evidence type="ECO:0000259" key="3">
    <source>
        <dbReference type="PROSITE" id="PS50043"/>
    </source>
</evidence>
<dbReference type="PRINTS" id="PR00038">
    <property type="entry name" value="HTHLUXR"/>
</dbReference>
<dbReference type="AlphaFoldDB" id="A0A4U0R8B1"/>
<evidence type="ECO:0000256" key="1">
    <source>
        <dbReference type="ARBA" id="ARBA00023125"/>
    </source>
</evidence>
<dbReference type="Pfam" id="PF00196">
    <property type="entry name" value="GerE"/>
    <property type="match status" value="1"/>
</dbReference>
<evidence type="ECO:0000313" key="5">
    <source>
        <dbReference type="Proteomes" id="UP000309747"/>
    </source>
</evidence>
<dbReference type="SUPFAM" id="SSF52172">
    <property type="entry name" value="CheY-like"/>
    <property type="match status" value="1"/>
</dbReference>
<dbReference type="PROSITE" id="PS50043">
    <property type="entry name" value="HTH_LUXR_2"/>
    <property type="match status" value="1"/>
</dbReference>
<name>A0A4U0R8B1_9RHOB</name>
<accession>A0A4U0R8B1</accession>
<proteinExistence type="predicted"/>
<dbReference type="PANTHER" id="PTHR43214">
    <property type="entry name" value="TWO-COMPONENT RESPONSE REGULATOR"/>
    <property type="match status" value="1"/>
</dbReference>
<dbReference type="Proteomes" id="UP000309747">
    <property type="component" value="Unassembled WGS sequence"/>
</dbReference>
<sequence length="524" mass="56275">MPQPAHVPRPNAARPRIRMALAVPASSRQGAMNRGWSGMDLRHPIRRFWTRASLATRFAVVGGLVLSVFMGLAGWLLTDHIRQVVVRNTATAAALYMDSFLHPLVEDHVAGTAPSPAMRRALSEVLPATVMGDRILSYKVLAQGGLVIAASNPDLIGRSFPPSEELAQAWSGRIAAIFEEEDLAEHALSVPLLKIYSPIRADWTGEIIAVAELYVADPALKADLSAARAMALAGVGGGGLALGLILYAIVRQGSHTIDRQRRDLDRRLADMRRLSEHNGQLRLWVQQAAGRAAATTEGGLRQIARGLVLPELSHLPAGSILRLAIEAHQARCPTPVALVAEAAGDPSLTPGLRICLFRFVQEGLNNAARHAGSAGMAVRLEGGVALLRVTVMLTVSEDGDAVFAALEGGARGYLLKGIGGAELVATLEPVMQGESHVAPSLAARMLARLRSPASSLRDGLALLTPREEEVLRLVSEGLSNKEIARRTDVQERTITHHMTQILQKLHLRNSTEAALLAQREWRTG</sequence>
<dbReference type="Gene3D" id="3.40.50.2300">
    <property type="match status" value="1"/>
</dbReference>
<dbReference type="GO" id="GO:0003677">
    <property type="term" value="F:DNA binding"/>
    <property type="evidence" value="ECO:0007669"/>
    <property type="project" value="UniProtKB-KW"/>
</dbReference>
<comment type="caution">
    <text evidence="4">The sequence shown here is derived from an EMBL/GenBank/DDBJ whole genome shotgun (WGS) entry which is preliminary data.</text>
</comment>
<dbReference type="EMBL" id="SUNI01000011">
    <property type="protein sequence ID" value="TJZ91217.1"/>
    <property type="molecule type" value="Genomic_DNA"/>
</dbReference>
<feature type="transmembrane region" description="Helical" evidence="2">
    <location>
        <begin position="229"/>
        <end position="250"/>
    </location>
</feature>
<keyword evidence="2" id="KW-0472">Membrane</keyword>
<dbReference type="InterPro" id="IPR011006">
    <property type="entry name" value="CheY-like_superfamily"/>
</dbReference>
<reference evidence="4 5" key="1">
    <citation type="submission" date="2019-04" db="EMBL/GenBank/DDBJ databases">
        <authorList>
            <person name="Li J."/>
        </authorList>
    </citation>
    <scope>NUCLEOTIDE SEQUENCE [LARGE SCALE GENOMIC DNA]</scope>
    <source>
        <strain evidence="4 5">KCTC 42687</strain>
    </source>
</reference>
<dbReference type="InterPro" id="IPR039420">
    <property type="entry name" value="WalR-like"/>
</dbReference>
<feature type="transmembrane region" description="Helical" evidence="2">
    <location>
        <begin position="54"/>
        <end position="77"/>
    </location>
</feature>
<gene>
    <name evidence="4" type="ORF">FA743_11855</name>
</gene>
<dbReference type="OrthoDB" id="9778496at2"/>
<keyword evidence="1" id="KW-0238">DNA-binding</keyword>
<dbReference type="GO" id="GO:0006355">
    <property type="term" value="P:regulation of DNA-templated transcription"/>
    <property type="evidence" value="ECO:0007669"/>
    <property type="project" value="InterPro"/>
</dbReference>
<dbReference type="InterPro" id="IPR016032">
    <property type="entry name" value="Sig_transdc_resp-reg_C-effctor"/>
</dbReference>
<evidence type="ECO:0000256" key="2">
    <source>
        <dbReference type="SAM" id="Phobius"/>
    </source>
</evidence>
<keyword evidence="5" id="KW-1185">Reference proteome</keyword>
<keyword evidence="2" id="KW-0812">Transmembrane</keyword>
<dbReference type="SMART" id="SM00421">
    <property type="entry name" value="HTH_LUXR"/>
    <property type="match status" value="1"/>
</dbReference>
<dbReference type="CDD" id="cd06170">
    <property type="entry name" value="LuxR_C_like"/>
    <property type="match status" value="1"/>
</dbReference>
<dbReference type="InterPro" id="IPR000792">
    <property type="entry name" value="Tscrpt_reg_LuxR_C"/>
</dbReference>
<evidence type="ECO:0000313" key="4">
    <source>
        <dbReference type="EMBL" id="TJZ91217.1"/>
    </source>
</evidence>
<organism evidence="4 5">
    <name type="scientific">Paracoccus gahaiensis</name>
    <dbReference type="NCBI Taxonomy" id="1706839"/>
    <lineage>
        <taxon>Bacteria</taxon>
        <taxon>Pseudomonadati</taxon>
        <taxon>Pseudomonadota</taxon>
        <taxon>Alphaproteobacteria</taxon>
        <taxon>Rhodobacterales</taxon>
        <taxon>Paracoccaceae</taxon>
        <taxon>Paracoccus</taxon>
    </lineage>
</organism>
<protein>
    <recommendedName>
        <fullName evidence="3">HTH luxR-type domain-containing protein</fullName>
    </recommendedName>
</protein>
<feature type="domain" description="HTH luxR-type" evidence="3">
    <location>
        <begin position="456"/>
        <end position="521"/>
    </location>
</feature>
<dbReference type="SUPFAM" id="SSF46894">
    <property type="entry name" value="C-terminal effector domain of the bipartite response regulators"/>
    <property type="match status" value="1"/>
</dbReference>